<dbReference type="PANTHER" id="PTHR30540">
    <property type="entry name" value="OSMOTIC STRESS POTASSIUM TRANSPORTER"/>
    <property type="match status" value="1"/>
</dbReference>
<dbReference type="Proteomes" id="UP000245207">
    <property type="component" value="Unassembled WGS sequence"/>
</dbReference>
<dbReference type="InterPro" id="IPR053951">
    <property type="entry name" value="K_trans_N"/>
</dbReference>
<evidence type="ECO:0000256" key="1">
    <source>
        <dbReference type="ARBA" id="ARBA00004651"/>
    </source>
</evidence>
<dbReference type="Pfam" id="PF02705">
    <property type="entry name" value="K_trans"/>
    <property type="match status" value="1"/>
</dbReference>
<accession>A0A2U1KEW3</accession>
<comment type="caution">
    <text evidence="4">The sequence shown here is derived from an EMBL/GenBank/DDBJ whole genome shotgun (WGS) entry which is preliminary data.</text>
</comment>
<dbReference type="GO" id="GO:0015079">
    <property type="term" value="F:potassium ion transmembrane transporter activity"/>
    <property type="evidence" value="ECO:0007669"/>
    <property type="project" value="InterPro"/>
</dbReference>
<sequence>MYASNMQYHRYGGCDHSADNGSELLNKALEKLASIPSSKVMVSYSRVVIKDLESRLMQDNDDINYEGVVAYMDCLIPSVSHWQVTTYAHGSAEGFNIQINASINAGYDTTELHIEYSLVVSLDDGIALTVKSFTHLANEFPSTRLEDVIEKSKIEELLGSGEVVIDSQKVEIAFKHSMNNNEKIERTGSNEVVQTAQMKQPRRLKMTAHPTTNQEYQKPTRRLEMIAQQTIMYSGRWMSLGGILFCTTASEAMYADLGHFSQLSIKKKIRMMVPGIPILAAVVRAKSSSLECSLLSKVFSVGLLS</sequence>
<name>A0A2U1KEW3_ARTAN</name>
<dbReference type="OrthoDB" id="1927690at2759"/>
<dbReference type="EMBL" id="PKPP01020381">
    <property type="protein sequence ID" value="PWA35251.1"/>
    <property type="molecule type" value="Genomic_DNA"/>
</dbReference>
<dbReference type="AlphaFoldDB" id="A0A2U1KEW3"/>
<evidence type="ECO:0000256" key="2">
    <source>
        <dbReference type="ARBA" id="ARBA00008440"/>
    </source>
</evidence>
<dbReference type="GO" id="GO:0005886">
    <property type="term" value="C:plasma membrane"/>
    <property type="evidence" value="ECO:0007669"/>
    <property type="project" value="UniProtKB-SubCell"/>
</dbReference>
<dbReference type="GO" id="GO:0016853">
    <property type="term" value="F:isomerase activity"/>
    <property type="evidence" value="ECO:0007669"/>
    <property type="project" value="UniProtKB-KW"/>
</dbReference>
<dbReference type="PANTHER" id="PTHR30540:SF10">
    <property type="entry name" value="POTASSIUM TRANSPORTER 8"/>
    <property type="match status" value="1"/>
</dbReference>
<evidence type="ECO:0000259" key="3">
    <source>
        <dbReference type="Pfam" id="PF02705"/>
    </source>
</evidence>
<reference evidence="4 5" key="1">
    <citation type="journal article" date="2018" name="Mol. Plant">
        <title>The genome of Artemisia annua provides insight into the evolution of Asteraceae family and artemisinin biosynthesis.</title>
        <authorList>
            <person name="Shen Q."/>
            <person name="Zhang L."/>
            <person name="Liao Z."/>
            <person name="Wang S."/>
            <person name="Yan T."/>
            <person name="Shi P."/>
            <person name="Liu M."/>
            <person name="Fu X."/>
            <person name="Pan Q."/>
            <person name="Wang Y."/>
            <person name="Lv Z."/>
            <person name="Lu X."/>
            <person name="Zhang F."/>
            <person name="Jiang W."/>
            <person name="Ma Y."/>
            <person name="Chen M."/>
            <person name="Hao X."/>
            <person name="Li L."/>
            <person name="Tang Y."/>
            <person name="Lv G."/>
            <person name="Zhou Y."/>
            <person name="Sun X."/>
            <person name="Brodelius P.E."/>
            <person name="Rose J.K.C."/>
            <person name="Tang K."/>
        </authorList>
    </citation>
    <scope>NUCLEOTIDE SEQUENCE [LARGE SCALE GENOMIC DNA]</scope>
    <source>
        <strain evidence="5">cv. Huhao1</strain>
        <tissue evidence="4">Leaf</tissue>
    </source>
</reference>
<proteinExistence type="inferred from homology"/>
<evidence type="ECO:0000313" key="5">
    <source>
        <dbReference type="Proteomes" id="UP000245207"/>
    </source>
</evidence>
<evidence type="ECO:0000313" key="4">
    <source>
        <dbReference type="EMBL" id="PWA35251.1"/>
    </source>
</evidence>
<keyword evidence="5" id="KW-1185">Reference proteome</keyword>
<feature type="domain" description="K+ potassium transporter integral membrane" evidence="3">
    <location>
        <begin position="222"/>
        <end position="273"/>
    </location>
</feature>
<comment type="similarity">
    <text evidence="2">Belongs to the HAK/KUP transporter (TC 2.A.72.3) family.</text>
</comment>
<keyword evidence="4" id="KW-0413">Isomerase</keyword>
<organism evidence="4 5">
    <name type="scientific">Artemisia annua</name>
    <name type="common">Sweet wormwood</name>
    <dbReference type="NCBI Taxonomy" id="35608"/>
    <lineage>
        <taxon>Eukaryota</taxon>
        <taxon>Viridiplantae</taxon>
        <taxon>Streptophyta</taxon>
        <taxon>Embryophyta</taxon>
        <taxon>Tracheophyta</taxon>
        <taxon>Spermatophyta</taxon>
        <taxon>Magnoliopsida</taxon>
        <taxon>eudicotyledons</taxon>
        <taxon>Gunneridae</taxon>
        <taxon>Pentapetalae</taxon>
        <taxon>asterids</taxon>
        <taxon>campanulids</taxon>
        <taxon>Asterales</taxon>
        <taxon>Asteraceae</taxon>
        <taxon>Asteroideae</taxon>
        <taxon>Anthemideae</taxon>
        <taxon>Artemisiinae</taxon>
        <taxon>Artemisia</taxon>
    </lineage>
</organism>
<gene>
    <name evidence="4" type="ORF">CTI12_AA610830</name>
</gene>
<comment type="subcellular location">
    <subcellularLocation>
        <location evidence="1">Cell membrane</location>
        <topology evidence="1">Multi-pass membrane protein</topology>
    </subcellularLocation>
</comment>
<dbReference type="InterPro" id="IPR003855">
    <property type="entry name" value="K+_transporter"/>
</dbReference>
<dbReference type="STRING" id="35608.A0A2U1KEW3"/>
<protein>
    <submittedName>
        <fullName evidence="4">3-beta hydroxysteroid dehydrogenase/isomerase</fullName>
    </submittedName>
</protein>